<dbReference type="InterPro" id="IPR026092">
    <property type="entry name" value="RAI2/SOBP"/>
</dbReference>
<reference evidence="3" key="1">
    <citation type="submission" date="2024-04" db="EMBL/GenBank/DDBJ databases">
        <title>Salinicola lusitanus LLJ914,a marine bacterium isolated from the Okinawa Trough.</title>
        <authorList>
            <person name="Li J."/>
        </authorList>
    </citation>
    <scope>NUCLEOTIDE SEQUENCE [LARGE SCALE GENOMIC DNA]</scope>
</reference>
<organism evidence="2 3">
    <name type="scientific">Mugilogobius chulae</name>
    <name type="common">yellowstripe goby</name>
    <dbReference type="NCBI Taxonomy" id="88201"/>
    <lineage>
        <taxon>Eukaryota</taxon>
        <taxon>Metazoa</taxon>
        <taxon>Chordata</taxon>
        <taxon>Craniata</taxon>
        <taxon>Vertebrata</taxon>
        <taxon>Euteleostomi</taxon>
        <taxon>Actinopterygii</taxon>
        <taxon>Neopterygii</taxon>
        <taxon>Teleostei</taxon>
        <taxon>Neoteleostei</taxon>
        <taxon>Acanthomorphata</taxon>
        <taxon>Gobiaria</taxon>
        <taxon>Gobiiformes</taxon>
        <taxon>Gobioidei</taxon>
        <taxon>Gobiidae</taxon>
        <taxon>Gobionellinae</taxon>
        <taxon>Mugilogobius</taxon>
    </lineage>
</organism>
<evidence type="ECO:0000313" key="2">
    <source>
        <dbReference type="EMBL" id="KAK7905244.1"/>
    </source>
</evidence>
<dbReference type="GO" id="GO:0048513">
    <property type="term" value="P:animal organ development"/>
    <property type="evidence" value="ECO:0007669"/>
    <property type="project" value="TreeGrafter"/>
</dbReference>
<protein>
    <recommendedName>
        <fullName evidence="4">Prolactin receptor</fullName>
    </recommendedName>
</protein>
<accession>A0AAW0NVX2</accession>
<feature type="region of interest" description="Disordered" evidence="1">
    <location>
        <begin position="142"/>
        <end position="170"/>
    </location>
</feature>
<keyword evidence="3" id="KW-1185">Reference proteome</keyword>
<feature type="compositionally biased region" description="Basic and acidic residues" evidence="1">
    <location>
        <begin position="148"/>
        <end position="167"/>
    </location>
</feature>
<dbReference type="PANTHER" id="PTHR23186:SF4">
    <property type="entry name" value="GH22790P"/>
    <property type="match status" value="1"/>
</dbReference>
<name>A0AAW0NVX2_9GOBI</name>
<evidence type="ECO:0008006" key="4">
    <source>
        <dbReference type="Google" id="ProtNLM"/>
    </source>
</evidence>
<proteinExistence type="predicted"/>
<dbReference type="AlphaFoldDB" id="A0AAW0NVX2"/>
<evidence type="ECO:0000256" key="1">
    <source>
        <dbReference type="SAM" id="MobiDB-lite"/>
    </source>
</evidence>
<dbReference type="Proteomes" id="UP001460270">
    <property type="component" value="Unassembled WGS sequence"/>
</dbReference>
<dbReference type="PANTHER" id="PTHR23186">
    <property type="entry name" value="RETINOIC ACID-INDUCED PROTEIN 2"/>
    <property type="match status" value="1"/>
</dbReference>
<sequence>MSGSSKSIEGVIDLTMGQKQHIPHNGAVGEVQVKMELDSTSPSAEGQCRDAKDWAQAEREHKAKRNEGVSEVHTLEVPTPPSTNNLHHNTISPVSQQNSYISNLSPQWDRVASRSATCYIRGHSAPANGELERDALKENNCSVTGWEPGKRSGPAEDSNLKEGKEDQDSNLEEGEHAYALPLLSTGGCVVIQPVPKNGTDKTAFLSCSISAPLSGSCSPELEPPLKRRCLRIRNQNK</sequence>
<dbReference type="EMBL" id="JBBPFD010000012">
    <property type="protein sequence ID" value="KAK7905244.1"/>
    <property type="molecule type" value="Genomic_DNA"/>
</dbReference>
<evidence type="ECO:0000313" key="3">
    <source>
        <dbReference type="Proteomes" id="UP001460270"/>
    </source>
</evidence>
<gene>
    <name evidence="2" type="ORF">WMY93_017851</name>
</gene>
<dbReference type="GO" id="GO:0005634">
    <property type="term" value="C:nucleus"/>
    <property type="evidence" value="ECO:0007669"/>
    <property type="project" value="TreeGrafter"/>
</dbReference>
<comment type="caution">
    <text evidence="2">The sequence shown here is derived from an EMBL/GenBank/DDBJ whole genome shotgun (WGS) entry which is preliminary data.</text>
</comment>